<dbReference type="Proteomes" id="UP001500325">
    <property type="component" value="Unassembled WGS sequence"/>
</dbReference>
<organism evidence="1 2">
    <name type="scientific">Pseudonocardia yuanmonensis</name>
    <dbReference type="NCBI Taxonomy" id="1095914"/>
    <lineage>
        <taxon>Bacteria</taxon>
        <taxon>Bacillati</taxon>
        <taxon>Actinomycetota</taxon>
        <taxon>Actinomycetes</taxon>
        <taxon>Pseudonocardiales</taxon>
        <taxon>Pseudonocardiaceae</taxon>
        <taxon>Pseudonocardia</taxon>
    </lineage>
</organism>
<accession>A0ABP8X990</accession>
<protein>
    <submittedName>
        <fullName evidence="1">Uncharacterized protein</fullName>
    </submittedName>
</protein>
<keyword evidence="2" id="KW-1185">Reference proteome</keyword>
<evidence type="ECO:0000313" key="2">
    <source>
        <dbReference type="Proteomes" id="UP001500325"/>
    </source>
</evidence>
<dbReference type="RefSeq" id="WP_345382889.1">
    <property type="nucleotide sequence ID" value="NZ_BAABIC010000017.1"/>
</dbReference>
<sequence length="153" mass="15594">MTSTIDQAADQQLTARHRALWAPGDHPAVAAEEIPTHRATLVEAAGVRAGQRALDVDAGAGRTAIPSDTGAGTLTGSALSGRDRAILRAVGSGTAEVVVGAELDLYLEGRWCADQFAAHRLAHAGLIAQQAPGAIGQRVPARLTAAGHARLAA</sequence>
<evidence type="ECO:0000313" key="1">
    <source>
        <dbReference type="EMBL" id="GAA4702351.1"/>
    </source>
</evidence>
<gene>
    <name evidence="1" type="ORF">GCM10023215_46970</name>
</gene>
<reference evidence="2" key="1">
    <citation type="journal article" date="2019" name="Int. J. Syst. Evol. Microbiol.">
        <title>The Global Catalogue of Microorganisms (GCM) 10K type strain sequencing project: providing services to taxonomists for standard genome sequencing and annotation.</title>
        <authorList>
            <consortium name="The Broad Institute Genomics Platform"/>
            <consortium name="The Broad Institute Genome Sequencing Center for Infectious Disease"/>
            <person name="Wu L."/>
            <person name="Ma J."/>
        </authorList>
    </citation>
    <scope>NUCLEOTIDE SEQUENCE [LARGE SCALE GENOMIC DNA]</scope>
    <source>
        <strain evidence="2">JCM 18055</strain>
    </source>
</reference>
<name>A0ABP8X990_9PSEU</name>
<dbReference type="EMBL" id="BAABIC010000017">
    <property type="protein sequence ID" value="GAA4702351.1"/>
    <property type="molecule type" value="Genomic_DNA"/>
</dbReference>
<proteinExistence type="predicted"/>
<comment type="caution">
    <text evidence="1">The sequence shown here is derived from an EMBL/GenBank/DDBJ whole genome shotgun (WGS) entry which is preliminary data.</text>
</comment>